<dbReference type="GO" id="GO:0006400">
    <property type="term" value="P:tRNA modification"/>
    <property type="evidence" value="ECO:0007669"/>
    <property type="project" value="TreeGrafter"/>
</dbReference>
<evidence type="ECO:0000256" key="1">
    <source>
        <dbReference type="ARBA" id="ARBA00001946"/>
    </source>
</evidence>
<feature type="site" description="Interaction with substrate tRNA" evidence="10">
    <location>
        <position position="132"/>
    </location>
</feature>
<comment type="caution">
    <text evidence="14">The sequence shown here is derived from an EMBL/GenBank/DDBJ whole genome shotgun (WGS) entry which is preliminary data.</text>
</comment>
<evidence type="ECO:0000256" key="10">
    <source>
        <dbReference type="HAMAP-Rule" id="MF_00185"/>
    </source>
</evidence>
<dbReference type="Gene3D" id="1.10.20.140">
    <property type="match status" value="1"/>
</dbReference>
<dbReference type="GO" id="GO:0052381">
    <property type="term" value="F:tRNA dimethylallyltransferase activity"/>
    <property type="evidence" value="ECO:0007669"/>
    <property type="project" value="UniProtKB-UniRule"/>
</dbReference>
<feature type="binding site" evidence="10">
    <location>
        <begin position="19"/>
        <end position="26"/>
    </location>
    <ligand>
        <name>ATP</name>
        <dbReference type="ChEBI" id="CHEBI:30616"/>
    </ligand>
</feature>
<evidence type="ECO:0000256" key="7">
    <source>
        <dbReference type="ARBA" id="ARBA00022840"/>
    </source>
</evidence>
<dbReference type="Gene3D" id="3.40.50.300">
    <property type="entry name" value="P-loop containing nucleotide triphosphate hydrolases"/>
    <property type="match status" value="1"/>
</dbReference>
<comment type="function">
    <text evidence="2 10 12">Catalyzes the transfer of a dimethylallyl group onto the adenine at position 37 in tRNAs that read codons beginning with uridine, leading to the formation of N6-(dimethylallyl)adenosine (i(6)A).</text>
</comment>
<dbReference type="Proteomes" id="UP000075787">
    <property type="component" value="Unassembled WGS sequence"/>
</dbReference>
<dbReference type="NCBIfam" id="TIGR00174">
    <property type="entry name" value="miaA"/>
    <property type="match status" value="1"/>
</dbReference>
<keyword evidence="4 10" id="KW-0808">Transferase</keyword>
<keyword evidence="8 10" id="KW-0460">Magnesium</keyword>
<gene>
    <name evidence="10" type="primary">miaA</name>
    <name evidence="14" type="ORF">AUP44_25435</name>
</gene>
<dbReference type="GeneID" id="97240599"/>
<evidence type="ECO:0000256" key="12">
    <source>
        <dbReference type="RuleBase" id="RU003784"/>
    </source>
</evidence>
<proteinExistence type="inferred from homology"/>
<comment type="catalytic activity">
    <reaction evidence="9 10 11">
        <text>adenosine(37) in tRNA + dimethylallyl diphosphate = N(6)-dimethylallyladenosine(37) in tRNA + diphosphate</text>
        <dbReference type="Rhea" id="RHEA:26482"/>
        <dbReference type="Rhea" id="RHEA-COMP:10162"/>
        <dbReference type="Rhea" id="RHEA-COMP:10375"/>
        <dbReference type="ChEBI" id="CHEBI:33019"/>
        <dbReference type="ChEBI" id="CHEBI:57623"/>
        <dbReference type="ChEBI" id="CHEBI:74411"/>
        <dbReference type="ChEBI" id="CHEBI:74415"/>
        <dbReference type="EC" id="2.5.1.75"/>
    </reaction>
</comment>
<comment type="subunit">
    <text evidence="10">Monomer.</text>
</comment>
<comment type="cofactor">
    <cofactor evidence="1 10">
        <name>Mg(2+)</name>
        <dbReference type="ChEBI" id="CHEBI:18420"/>
    </cofactor>
</comment>
<reference evidence="14 15" key="1">
    <citation type="submission" date="2015-12" db="EMBL/GenBank/DDBJ databases">
        <title>Genome sequence of Tistrella mobilis MCCC 1A02139.</title>
        <authorList>
            <person name="Lu L."/>
            <person name="Lai Q."/>
            <person name="Shao Z."/>
            <person name="Qian P."/>
        </authorList>
    </citation>
    <scope>NUCLEOTIDE SEQUENCE [LARGE SCALE GENOMIC DNA]</scope>
    <source>
        <strain evidence="14 15">MCCC 1A02139</strain>
    </source>
</reference>
<evidence type="ECO:0000256" key="8">
    <source>
        <dbReference type="ARBA" id="ARBA00022842"/>
    </source>
</evidence>
<evidence type="ECO:0000256" key="5">
    <source>
        <dbReference type="ARBA" id="ARBA00022694"/>
    </source>
</evidence>
<dbReference type="HAMAP" id="MF_00185">
    <property type="entry name" value="IPP_trans"/>
    <property type="match status" value="1"/>
</dbReference>
<dbReference type="GO" id="GO:0005524">
    <property type="term" value="F:ATP binding"/>
    <property type="evidence" value="ECO:0007669"/>
    <property type="project" value="UniProtKB-UniRule"/>
</dbReference>
<evidence type="ECO:0000256" key="11">
    <source>
        <dbReference type="RuleBase" id="RU003783"/>
    </source>
</evidence>
<feature type="binding site" evidence="10">
    <location>
        <begin position="21"/>
        <end position="26"/>
    </location>
    <ligand>
        <name>substrate</name>
    </ligand>
</feature>
<evidence type="ECO:0000256" key="6">
    <source>
        <dbReference type="ARBA" id="ARBA00022741"/>
    </source>
</evidence>
<evidence type="ECO:0000313" key="15">
    <source>
        <dbReference type="Proteomes" id="UP000075787"/>
    </source>
</evidence>
<dbReference type="OrthoDB" id="9776390at2"/>
<keyword evidence="5 10" id="KW-0819">tRNA processing</keyword>
<dbReference type="AlphaFoldDB" id="A0A162LB41"/>
<organism evidence="14 15">
    <name type="scientific">Tistrella mobilis</name>
    <dbReference type="NCBI Taxonomy" id="171437"/>
    <lineage>
        <taxon>Bacteria</taxon>
        <taxon>Pseudomonadati</taxon>
        <taxon>Pseudomonadota</taxon>
        <taxon>Alphaproteobacteria</taxon>
        <taxon>Geminicoccales</taxon>
        <taxon>Geminicoccaceae</taxon>
        <taxon>Tistrella</taxon>
    </lineage>
</organism>
<keyword evidence="7 10" id="KW-0067">ATP-binding</keyword>
<keyword evidence="6 10" id="KW-0547">Nucleotide-binding</keyword>
<dbReference type="SUPFAM" id="SSF52540">
    <property type="entry name" value="P-loop containing nucleoside triphosphate hydrolases"/>
    <property type="match status" value="1"/>
</dbReference>
<name>A0A162LB41_9PROT</name>
<evidence type="ECO:0000256" key="9">
    <source>
        <dbReference type="ARBA" id="ARBA00049563"/>
    </source>
</evidence>
<evidence type="ECO:0000256" key="2">
    <source>
        <dbReference type="ARBA" id="ARBA00003213"/>
    </source>
</evidence>
<protein>
    <recommendedName>
        <fullName evidence="10">tRNA dimethylallyltransferase</fullName>
        <ecNumber evidence="10">2.5.1.75</ecNumber>
    </recommendedName>
    <alternativeName>
        <fullName evidence="10">Dimethylallyl diphosphate:tRNA dimethylallyltransferase</fullName>
        <shortName evidence="10">DMAPP:tRNA dimethylallyltransferase</shortName>
        <shortName evidence="10">DMATase</shortName>
    </alternativeName>
    <alternativeName>
        <fullName evidence="10">Isopentenyl-diphosphate:tRNA isopentenyltransferase</fullName>
        <shortName evidence="10">IPP transferase</shortName>
        <shortName evidence="10">IPPT</shortName>
        <shortName evidence="10">IPTase</shortName>
    </alternativeName>
</protein>
<dbReference type="EMBL" id="LPZR01000094">
    <property type="protein sequence ID" value="KYO54210.1"/>
    <property type="molecule type" value="Genomic_DNA"/>
</dbReference>
<accession>A0A162LB41</accession>
<dbReference type="InterPro" id="IPR027417">
    <property type="entry name" value="P-loop_NTPase"/>
</dbReference>
<dbReference type="Pfam" id="PF01715">
    <property type="entry name" value="IPPT"/>
    <property type="match status" value="1"/>
</dbReference>
<sequence>MQRSNPAPAGAGPLIVVMGPTASGKSQLALDLARARDGVVINADAMQVYADLRIVTARPSAADEAAAPHRLYGVRPAEAVWSAADWAAAARAEVAAAHQAGRLPLITGGTGLYIRALVEGLSDLPAIPQDLRDEVRALGLAGGVPALKAALAPLDPKAALRLADPQRLARALEVVRATGRSLADWQRAHPPAGGHAGPVFTIALMPDAGTRDRAIAGRFAKMLEMGAADEVAAFLARGLDPQAVPLMKAVGVPEIGAWLAGEISRDEMLERGRIATRQYAKRQMTWIRNQAHINLGAHEQYSECLASRIFLEIDRFLLTLGH</sequence>
<dbReference type="RefSeq" id="WP_062763185.1">
    <property type="nucleotide sequence ID" value="NZ_CP121045.1"/>
</dbReference>
<dbReference type="InterPro" id="IPR039657">
    <property type="entry name" value="Dimethylallyltransferase"/>
</dbReference>
<evidence type="ECO:0000256" key="13">
    <source>
        <dbReference type="RuleBase" id="RU003785"/>
    </source>
</evidence>
<dbReference type="PANTHER" id="PTHR11088">
    <property type="entry name" value="TRNA DIMETHYLALLYLTRANSFERASE"/>
    <property type="match status" value="1"/>
</dbReference>
<evidence type="ECO:0000313" key="14">
    <source>
        <dbReference type="EMBL" id="KYO54210.1"/>
    </source>
</evidence>
<feature type="site" description="Interaction with substrate tRNA" evidence="10">
    <location>
        <position position="110"/>
    </location>
</feature>
<comment type="caution">
    <text evidence="10">Lacks conserved residue(s) required for the propagation of feature annotation.</text>
</comment>
<evidence type="ECO:0000256" key="4">
    <source>
        <dbReference type="ARBA" id="ARBA00022679"/>
    </source>
</evidence>
<feature type="region of interest" description="Interaction with substrate tRNA" evidence="10">
    <location>
        <begin position="166"/>
        <end position="170"/>
    </location>
</feature>
<evidence type="ECO:0000256" key="3">
    <source>
        <dbReference type="ARBA" id="ARBA00005842"/>
    </source>
</evidence>
<dbReference type="PANTHER" id="PTHR11088:SF60">
    <property type="entry name" value="TRNA DIMETHYLALLYLTRANSFERASE"/>
    <property type="match status" value="1"/>
</dbReference>
<dbReference type="InterPro" id="IPR018022">
    <property type="entry name" value="IPT"/>
</dbReference>
<dbReference type="EC" id="2.5.1.75" evidence="10"/>
<comment type="similarity">
    <text evidence="3 10 13">Belongs to the IPP transferase family.</text>
</comment>